<comment type="caution">
    <text evidence="1">The sequence shown here is derived from an EMBL/GenBank/DDBJ whole genome shotgun (WGS) entry which is preliminary data.</text>
</comment>
<evidence type="ECO:0000313" key="2">
    <source>
        <dbReference type="Proteomes" id="UP000294689"/>
    </source>
</evidence>
<reference evidence="1 2" key="1">
    <citation type="submission" date="2019-03" db="EMBL/GenBank/DDBJ databases">
        <title>Genomic Encyclopedia of Archaeal and Bacterial Type Strains, Phase II (KMG-II): from individual species to whole genera.</title>
        <authorList>
            <person name="Goeker M."/>
        </authorList>
    </citation>
    <scope>NUCLEOTIDE SEQUENCE [LARGE SCALE GENOMIC DNA]</scope>
    <source>
        <strain evidence="1 2">DSM 28135</strain>
    </source>
</reference>
<dbReference type="EMBL" id="SOBW01000007">
    <property type="protein sequence ID" value="TDU43191.1"/>
    <property type="molecule type" value="Genomic_DNA"/>
</dbReference>
<keyword evidence="2" id="KW-1185">Reference proteome</keyword>
<dbReference type="Proteomes" id="UP000294689">
    <property type="component" value="Unassembled WGS sequence"/>
</dbReference>
<proteinExistence type="predicted"/>
<dbReference type="OrthoDB" id="1446707at2"/>
<gene>
    <name evidence="1" type="ORF">BXY82_0598</name>
</gene>
<sequence length="129" mass="14946">MSKLLAIFYATLIGFQSLNISFEDASKLSALIEHATYHQETYGDSFAQFIAEHYGASLVQHENEHTEHEDLPFKHDGHNSCQVHTNFTLLHFDILKPYEMFIEIPFNFFYKESTSLFEKPSVFQPPQLA</sequence>
<dbReference type="RefSeq" id="WP_133756674.1">
    <property type="nucleotide sequence ID" value="NZ_SOBW01000007.1"/>
</dbReference>
<organism evidence="1 2">
    <name type="scientific">Gelidibacter sediminis</name>
    <dbReference type="NCBI Taxonomy" id="1608710"/>
    <lineage>
        <taxon>Bacteria</taxon>
        <taxon>Pseudomonadati</taxon>
        <taxon>Bacteroidota</taxon>
        <taxon>Flavobacteriia</taxon>
        <taxon>Flavobacteriales</taxon>
        <taxon>Flavobacteriaceae</taxon>
        <taxon>Gelidibacter</taxon>
    </lineage>
</organism>
<dbReference type="AlphaFoldDB" id="A0A4R7Q8R3"/>
<evidence type="ECO:0000313" key="1">
    <source>
        <dbReference type="EMBL" id="TDU43191.1"/>
    </source>
</evidence>
<accession>A0A4R7Q8R3</accession>
<name>A0A4R7Q8R3_9FLAO</name>
<protein>
    <submittedName>
        <fullName evidence="1">Uncharacterized protein</fullName>
    </submittedName>
</protein>